<evidence type="ECO:0000256" key="7">
    <source>
        <dbReference type="ARBA" id="ARBA00022989"/>
    </source>
</evidence>
<evidence type="ECO:0000256" key="5">
    <source>
        <dbReference type="ARBA" id="ARBA00022692"/>
    </source>
</evidence>
<accession>A0A9N9GI20</accession>
<reference evidence="12" key="1">
    <citation type="submission" date="2021-06" db="EMBL/GenBank/DDBJ databases">
        <authorList>
            <person name="Kallberg Y."/>
            <person name="Tangrot J."/>
            <person name="Rosling A."/>
        </authorList>
    </citation>
    <scope>NUCLEOTIDE SEQUENCE</scope>
    <source>
        <strain evidence="12">87-6 pot B 2015</strain>
    </source>
</reference>
<dbReference type="GO" id="GO:0012505">
    <property type="term" value="C:endomembrane system"/>
    <property type="evidence" value="ECO:0007669"/>
    <property type="project" value="UniProtKB-SubCell"/>
</dbReference>
<evidence type="ECO:0000256" key="8">
    <source>
        <dbReference type="ARBA" id="ARBA00023136"/>
    </source>
</evidence>
<keyword evidence="6 10" id="KW-0184">Conjugation</keyword>
<comment type="caution">
    <text evidence="12">The sequence shown here is derived from an EMBL/GenBank/DDBJ whole genome shotgun (WGS) entry which is preliminary data.</text>
</comment>
<keyword evidence="10" id="KW-1003">Cell membrane</keyword>
<comment type="subcellular location">
    <subcellularLocation>
        <location evidence="3">Cell envelope</location>
    </subcellularLocation>
    <subcellularLocation>
        <location evidence="10">Cell membrane</location>
        <topology evidence="10">Multi-pass membrane protein</topology>
    </subcellularLocation>
    <subcellularLocation>
        <location evidence="2">Endomembrane system</location>
        <topology evidence="2">Multi-pass membrane protein</topology>
    </subcellularLocation>
</comment>
<keyword evidence="5 10" id="KW-0812">Transmembrane</keyword>
<comment type="caution">
    <text evidence="10">Lacks conserved residue(s) required for the propagation of feature annotation.</text>
</comment>
<feature type="region of interest" description="Disordered" evidence="11">
    <location>
        <begin position="35"/>
        <end position="62"/>
    </location>
</feature>
<organism evidence="12 13">
    <name type="scientific">Funneliformis mosseae</name>
    <name type="common">Endomycorrhizal fungus</name>
    <name type="synonym">Glomus mosseae</name>
    <dbReference type="NCBI Taxonomy" id="27381"/>
    <lineage>
        <taxon>Eukaryota</taxon>
        <taxon>Fungi</taxon>
        <taxon>Fungi incertae sedis</taxon>
        <taxon>Mucoromycota</taxon>
        <taxon>Glomeromycotina</taxon>
        <taxon>Glomeromycetes</taxon>
        <taxon>Glomerales</taxon>
        <taxon>Glomeraceae</taxon>
        <taxon>Funneliformis</taxon>
    </lineage>
</organism>
<feature type="compositionally biased region" description="Basic and acidic residues" evidence="11">
    <location>
        <begin position="686"/>
        <end position="695"/>
    </location>
</feature>
<comment type="function">
    <text evidence="1 10">Involved in cell fusion during mating by stabilizing the plasma membrane fusion event.</text>
</comment>
<dbReference type="GO" id="GO:0032220">
    <property type="term" value="P:plasma membrane fusion involved in cytogamy"/>
    <property type="evidence" value="ECO:0007669"/>
    <property type="project" value="TreeGrafter"/>
</dbReference>
<feature type="region of interest" description="Disordered" evidence="11">
    <location>
        <begin position="1"/>
        <end position="23"/>
    </location>
</feature>
<proteinExistence type="inferred from homology"/>
<evidence type="ECO:0000256" key="3">
    <source>
        <dbReference type="ARBA" id="ARBA00004196"/>
    </source>
</evidence>
<dbReference type="Proteomes" id="UP000789375">
    <property type="component" value="Unassembled WGS sequence"/>
</dbReference>
<feature type="region of interest" description="Disordered" evidence="11">
    <location>
        <begin position="650"/>
        <end position="695"/>
    </location>
</feature>
<dbReference type="PANTHER" id="PTHR31030">
    <property type="entry name" value="PLASMA MEMBRANE FUSION PROTEIN PRM1"/>
    <property type="match status" value="1"/>
</dbReference>
<comment type="similarity">
    <text evidence="4 10">Belongs to the PRM1 family.</text>
</comment>
<evidence type="ECO:0000256" key="6">
    <source>
        <dbReference type="ARBA" id="ARBA00022971"/>
    </source>
</evidence>
<gene>
    <name evidence="12" type="ORF">FMOSSE_LOCUS9508</name>
</gene>
<sequence length="695" mass="76747">MNLSLNKSTPGASTTGYALPTSPSLQDEVFRQRITSPRMNHENSTGEKSFSEKSTIDIPPSPQSPKNILGLRSKLSQSWIEYAIISLMIITIRLCLTIKSIGPLVEFAKNKAISSCSALELTASAVVSLPHIMAGGLNRATVDSVNLAIKGLEKTIDLSIVAIEGIIVWLIHVYKRTYLCLLEFAVRGSIGVLSESVKVLGESANEMISGIKSGLDNEISGISSTLDDLRNSIGGIGVNIPTINLSTEPLANFQLPTTNIVEGIDALNENLPTMDEIETKISALASVPFNELRGIVKDAVSNIQFNQSVLPIPPKNQVKFCADNLNLDIFDEVSNELIKGVYIGIGILITIILLMIVFNMVIIWLKNKNYGFRLIRMEDVFIWITNGSKIFKNNENKDLYIWFWHYILHKPALICLLIGITGVLGIYLQIFILNTVKQVNKQTIVDSINEFSNSISNLIDSQLVSTSKQFSNDSNTAILSLENDLNQNLFGWVNTTTTTLNNTLNVAVDEISTFVQNTFSGVPILLTAVNQLVDCLILNKIEGIQTGLNFISENAFIGLPRVNEAVLSDFNSGMNDFVVGQATNELVGSKDGEIGGEIGKIFDAYEETLRSELILFWCLISVWFIVIFMALIGVLWELFQRRRRNKINIRDGADTKTNPKPDFSQRDIINPLPARPRPPLPPKPIKKNDSDSDLC</sequence>
<evidence type="ECO:0000256" key="11">
    <source>
        <dbReference type="SAM" id="MobiDB-lite"/>
    </source>
</evidence>
<dbReference type="GO" id="GO:0043332">
    <property type="term" value="C:mating projection tip"/>
    <property type="evidence" value="ECO:0007669"/>
    <property type="project" value="UniProtKB-UniRule"/>
</dbReference>
<evidence type="ECO:0000313" key="12">
    <source>
        <dbReference type="EMBL" id="CAG8611913.1"/>
    </source>
</evidence>
<dbReference type="EMBL" id="CAJVPP010002793">
    <property type="protein sequence ID" value="CAG8611913.1"/>
    <property type="molecule type" value="Genomic_DNA"/>
</dbReference>
<dbReference type="PANTHER" id="PTHR31030:SF1">
    <property type="entry name" value="PLASMA MEMBRANE FUSION PROTEIN PRM1"/>
    <property type="match status" value="1"/>
</dbReference>
<dbReference type="AlphaFoldDB" id="A0A9N9GI20"/>
<evidence type="ECO:0000256" key="10">
    <source>
        <dbReference type="RuleBase" id="RU366035"/>
    </source>
</evidence>
<name>A0A9N9GI20_FUNMO</name>
<feature type="compositionally biased region" description="Basic and acidic residues" evidence="11">
    <location>
        <begin position="650"/>
        <end position="665"/>
    </location>
</feature>
<feature type="compositionally biased region" description="Pro residues" evidence="11">
    <location>
        <begin position="673"/>
        <end position="683"/>
    </location>
</feature>
<dbReference type="InterPro" id="IPR026777">
    <property type="entry name" value="PRM1"/>
</dbReference>
<keyword evidence="13" id="KW-1185">Reference proteome</keyword>
<keyword evidence="9" id="KW-0325">Glycoprotein</keyword>
<evidence type="ECO:0000256" key="1">
    <source>
        <dbReference type="ARBA" id="ARBA00002512"/>
    </source>
</evidence>
<dbReference type="GO" id="GO:0005886">
    <property type="term" value="C:plasma membrane"/>
    <property type="evidence" value="ECO:0007669"/>
    <property type="project" value="UniProtKB-SubCell"/>
</dbReference>
<evidence type="ECO:0000256" key="9">
    <source>
        <dbReference type="ARBA" id="ARBA00023180"/>
    </source>
</evidence>
<keyword evidence="7 10" id="KW-1133">Transmembrane helix</keyword>
<evidence type="ECO:0000256" key="2">
    <source>
        <dbReference type="ARBA" id="ARBA00004127"/>
    </source>
</evidence>
<protein>
    <recommendedName>
        <fullName evidence="10">Plasma membrane fusion protein PRM1</fullName>
    </recommendedName>
</protein>
<feature type="transmembrane region" description="Helical" evidence="10">
    <location>
        <begin position="341"/>
        <end position="365"/>
    </location>
</feature>
<feature type="transmembrane region" description="Helical" evidence="10">
    <location>
        <begin position="614"/>
        <end position="636"/>
    </location>
</feature>
<evidence type="ECO:0000256" key="4">
    <source>
        <dbReference type="ARBA" id="ARBA00010780"/>
    </source>
</evidence>
<evidence type="ECO:0000313" key="13">
    <source>
        <dbReference type="Proteomes" id="UP000789375"/>
    </source>
</evidence>
<feature type="compositionally biased region" description="Basic and acidic residues" evidence="11">
    <location>
        <begin position="39"/>
        <end position="55"/>
    </location>
</feature>
<keyword evidence="8 10" id="KW-0472">Membrane</keyword>
<feature type="transmembrane region" description="Helical" evidence="10">
    <location>
        <begin position="412"/>
        <end position="433"/>
    </location>
</feature>